<proteinExistence type="predicted"/>
<evidence type="ECO:0000256" key="4">
    <source>
        <dbReference type="ARBA" id="ARBA00022842"/>
    </source>
</evidence>
<reference evidence="8" key="1">
    <citation type="submission" date="2024-07" db="EMBL/GenBank/DDBJ databases">
        <title>Pseudomonas strain that inhibits Aeromonas fish pathogens.</title>
        <authorList>
            <person name="Wildschutte H."/>
        </authorList>
    </citation>
    <scope>NUCLEOTIDE SEQUENCE [LARGE SCALE GENOMIC DNA]</scope>
    <source>
        <strain evidence="8">n60</strain>
    </source>
</reference>
<organism evidence="7 8">
    <name type="scientific">Dietzia cinnamea</name>
    <dbReference type="NCBI Taxonomy" id="321318"/>
    <lineage>
        <taxon>Bacteria</taxon>
        <taxon>Bacillati</taxon>
        <taxon>Actinomycetota</taxon>
        <taxon>Actinomycetes</taxon>
        <taxon>Mycobacteriales</taxon>
        <taxon>Dietziaceae</taxon>
        <taxon>Dietzia</taxon>
    </lineage>
</organism>
<evidence type="ECO:0000256" key="2">
    <source>
        <dbReference type="ARBA" id="ARBA00022723"/>
    </source>
</evidence>
<evidence type="ECO:0000313" key="8">
    <source>
        <dbReference type="Proteomes" id="UP001560293"/>
    </source>
</evidence>
<keyword evidence="8" id="KW-1185">Reference proteome</keyword>
<feature type="domain" description="VapC50 C-terminal" evidence="6">
    <location>
        <begin position="132"/>
        <end position="185"/>
    </location>
</feature>
<gene>
    <name evidence="7" type="ORF">AB6N35_00610</name>
</gene>
<keyword evidence="3" id="KW-0378">Hydrolase</keyword>
<keyword evidence="1" id="KW-0540">Nuclease</keyword>
<dbReference type="Proteomes" id="UP001560293">
    <property type="component" value="Unassembled WGS sequence"/>
</dbReference>
<feature type="domain" description="PIN" evidence="5">
    <location>
        <begin position="11"/>
        <end position="114"/>
    </location>
</feature>
<accession>A0ABV3YE95</accession>
<keyword evidence="4" id="KW-0460">Magnesium</keyword>
<evidence type="ECO:0000259" key="5">
    <source>
        <dbReference type="Pfam" id="PF13470"/>
    </source>
</evidence>
<evidence type="ECO:0000313" key="7">
    <source>
        <dbReference type="EMBL" id="MEX6462862.1"/>
    </source>
</evidence>
<dbReference type="EMBL" id="JBFTEZ010000002">
    <property type="protein sequence ID" value="MEX6462862.1"/>
    <property type="molecule type" value="Genomic_DNA"/>
</dbReference>
<dbReference type="InterPro" id="IPR058652">
    <property type="entry name" value="VapC50_C"/>
</dbReference>
<sequence>MVGFRVVLDDACVMLPQTLNNLLLTLADAELFVPVWTPDLLEEVERNLTGSRFGKTPEQAKRRVLRMRTAFPFAEEFSSGYRELISSMVNDPKDRHVLAAAVRSGAGLIVTANLKDFPRSALEKFDVEAIHPDEFLCDLLDLHTGIVFECMEVVVTRNAHPPRTVGELLVSLERQVPRFVDAVRRHLIAPDEPSGESMGAADLAPHEFVELDDEQLKTLSPDAREAYERLRTMDHAERVRFLGHVKLVEAAWAFLSPVCVDGDLRSVWPNVHPDLRLALTQQWVRDNQRSIEADGFDEQAVAEALSNATPEHPLWVHFERVHVRSLRELVPPPATWGIGASTRLVGPDLEVLYVHDTSTLEDGVWEPNTPRHVFPILMNLVEGRWLVRNLGPEADPTGAM</sequence>
<name>A0ABV3YE95_9ACTN</name>
<dbReference type="Pfam" id="PF26343">
    <property type="entry name" value="VapC50_C"/>
    <property type="match status" value="1"/>
</dbReference>
<comment type="caution">
    <text evidence="7">The sequence shown here is derived from an EMBL/GenBank/DDBJ whole genome shotgun (WGS) entry which is preliminary data.</text>
</comment>
<evidence type="ECO:0000259" key="6">
    <source>
        <dbReference type="Pfam" id="PF26343"/>
    </source>
</evidence>
<evidence type="ECO:0000256" key="1">
    <source>
        <dbReference type="ARBA" id="ARBA00022722"/>
    </source>
</evidence>
<keyword evidence="2" id="KW-0479">Metal-binding</keyword>
<evidence type="ECO:0000256" key="3">
    <source>
        <dbReference type="ARBA" id="ARBA00022801"/>
    </source>
</evidence>
<dbReference type="InterPro" id="IPR002716">
    <property type="entry name" value="PIN_dom"/>
</dbReference>
<protein>
    <submittedName>
        <fullName evidence="7">Toxin-antitoxin system toxin component, PIN family</fullName>
    </submittedName>
</protein>
<dbReference type="Pfam" id="PF13470">
    <property type="entry name" value="PIN_3"/>
    <property type="match status" value="1"/>
</dbReference>